<sequence length="162" mass="17771">MAIIMADGAVYKVGGFPGWTSIGNVDYNNWAASNNFQVGDTIIFEYNAQYHNVMKVPYKMYKSCNVSEGTPLETFNTGNDSIKLNRYGHNWFICGFPGHCQNGLKVDVNVIRVSTTKPPTPSRTDDDDDDVQCPDCPNKASPFIASFGLIGLAILFLALAGF</sequence>
<keyword evidence="2" id="KW-0479">Metal-binding</keyword>
<proteinExistence type="predicted"/>
<evidence type="ECO:0000256" key="2">
    <source>
        <dbReference type="ARBA" id="ARBA00022723"/>
    </source>
</evidence>
<organism evidence="8 9">
    <name type="scientific">Acacia crassicarpa</name>
    <name type="common">northern wattle</name>
    <dbReference type="NCBI Taxonomy" id="499986"/>
    <lineage>
        <taxon>Eukaryota</taxon>
        <taxon>Viridiplantae</taxon>
        <taxon>Streptophyta</taxon>
        <taxon>Embryophyta</taxon>
        <taxon>Tracheophyta</taxon>
        <taxon>Spermatophyta</taxon>
        <taxon>Magnoliopsida</taxon>
        <taxon>eudicotyledons</taxon>
        <taxon>Gunneridae</taxon>
        <taxon>Pentapetalae</taxon>
        <taxon>rosids</taxon>
        <taxon>fabids</taxon>
        <taxon>Fabales</taxon>
        <taxon>Fabaceae</taxon>
        <taxon>Caesalpinioideae</taxon>
        <taxon>mimosoid clade</taxon>
        <taxon>Acacieae</taxon>
        <taxon>Acacia</taxon>
    </lineage>
</organism>
<dbReference type="GO" id="GO:0046872">
    <property type="term" value="F:metal ion binding"/>
    <property type="evidence" value="ECO:0007669"/>
    <property type="project" value="UniProtKB-KW"/>
</dbReference>
<evidence type="ECO:0000256" key="3">
    <source>
        <dbReference type="ARBA" id="ARBA00022982"/>
    </source>
</evidence>
<dbReference type="FunFam" id="2.60.40.420:FF:000003">
    <property type="entry name" value="Blue copper"/>
    <property type="match status" value="1"/>
</dbReference>
<keyword evidence="1" id="KW-0813">Transport</keyword>
<dbReference type="GO" id="GO:0005886">
    <property type="term" value="C:plasma membrane"/>
    <property type="evidence" value="ECO:0007669"/>
    <property type="project" value="TreeGrafter"/>
</dbReference>
<evidence type="ECO:0000259" key="7">
    <source>
        <dbReference type="PROSITE" id="PS51485"/>
    </source>
</evidence>
<protein>
    <recommendedName>
        <fullName evidence="7">Phytocyanin domain-containing protein</fullName>
    </recommendedName>
</protein>
<dbReference type="Pfam" id="PF02298">
    <property type="entry name" value="Cu_bind_like"/>
    <property type="match status" value="1"/>
</dbReference>
<dbReference type="InterPro" id="IPR039391">
    <property type="entry name" value="Phytocyanin-like"/>
</dbReference>
<evidence type="ECO:0000313" key="8">
    <source>
        <dbReference type="EMBL" id="KAK4257934.1"/>
    </source>
</evidence>
<keyword evidence="3" id="KW-0249">Electron transport</keyword>
<dbReference type="InterPro" id="IPR008972">
    <property type="entry name" value="Cupredoxin"/>
</dbReference>
<comment type="caution">
    <text evidence="8">The sequence shown here is derived from an EMBL/GenBank/DDBJ whole genome shotgun (WGS) entry which is preliminary data.</text>
</comment>
<accession>A0AAE1MAH8</accession>
<keyword evidence="4" id="KW-0186">Copper</keyword>
<keyword evidence="6" id="KW-0472">Membrane</keyword>
<dbReference type="AlphaFoldDB" id="A0AAE1MAH8"/>
<evidence type="ECO:0000256" key="6">
    <source>
        <dbReference type="SAM" id="Phobius"/>
    </source>
</evidence>
<evidence type="ECO:0000256" key="5">
    <source>
        <dbReference type="ARBA" id="ARBA00023180"/>
    </source>
</evidence>
<keyword evidence="6" id="KW-1133">Transmembrane helix</keyword>
<gene>
    <name evidence="8" type="ORF">QN277_007456</name>
</gene>
<dbReference type="PANTHER" id="PTHR33021">
    <property type="entry name" value="BLUE COPPER PROTEIN"/>
    <property type="match status" value="1"/>
</dbReference>
<feature type="domain" description="Phytocyanin" evidence="7">
    <location>
        <begin position="9"/>
        <end position="112"/>
    </location>
</feature>
<dbReference type="InterPro" id="IPR003245">
    <property type="entry name" value="Phytocyanin_dom"/>
</dbReference>
<dbReference type="SUPFAM" id="SSF49503">
    <property type="entry name" value="Cupredoxins"/>
    <property type="match status" value="1"/>
</dbReference>
<name>A0AAE1MAH8_9FABA</name>
<evidence type="ECO:0000313" key="9">
    <source>
        <dbReference type="Proteomes" id="UP001293593"/>
    </source>
</evidence>
<dbReference type="PROSITE" id="PS51485">
    <property type="entry name" value="PHYTOCYANIN"/>
    <property type="match status" value="1"/>
</dbReference>
<dbReference type="Gene3D" id="2.60.40.420">
    <property type="entry name" value="Cupredoxins - blue copper proteins"/>
    <property type="match status" value="1"/>
</dbReference>
<keyword evidence="5" id="KW-0325">Glycoprotein</keyword>
<reference evidence="8" key="1">
    <citation type="submission" date="2023-10" db="EMBL/GenBank/DDBJ databases">
        <title>Chromosome-level genome of the transformable northern wattle, Acacia crassicarpa.</title>
        <authorList>
            <person name="Massaro I."/>
            <person name="Sinha N.R."/>
            <person name="Poethig S."/>
            <person name="Leichty A.R."/>
        </authorList>
    </citation>
    <scope>NUCLEOTIDE SEQUENCE</scope>
    <source>
        <strain evidence="8">Acra3RX</strain>
        <tissue evidence="8">Leaf</tissue>
    </source>
</reference>
<evidence type="ECO:0000256" key="1">
    <source>
        <dbReference type="ARBA" id="ARBA00022448"/>
    </source>
</evidence>
<dbReference type="GO" id="GO:0009055">
    <property type="term" value="F:electron transfer activity"/>
    <property type="evidence" value="ECO:0007669"/>
    <property type="project" value="InterPro"/>
</dbReference>
<feature type="transmembrane region" description="Helical" evidence="6">
    <location>
        <begin position="143"/>
        <end position="161"/>
    </location>
</feature>
<dbReference type="PANTHER" id="PTHR33021:SF339">
    <property type="entry name" value="OS07G0570600 PROTEIN"/>
    <property type="match status" value="1"/>
</dbReference>
<dbReference type="Proteomes" id="UP001293593">
    <property type="component" value="Unassembled WGS sequence"/>
</dbReference>
<evidence type="ECO:0000256" key="4">
    <source>
        <dbReference type="ARBA" id="ARBA00023008"/>
    </source>
</evidence>
<keyword evidence="9" id="KW-1185">Reference proteome</keyword>
<dbReference type="EMBL" id="JAWXYG010000012">
    <property type="protein sequence ID" value="KAK4257934.1"/>
    <property type="molecule type" value="Genomic_DNA"/>
</dbReference>
<dbReference type="CDD" id="cd04216">
    <property type="entry name" value="Phytocyanin"/>
    <property type="match status" value="1"/>
</dbReference>
<keyword evidence="6" id="KW-0812">Transmembrane</keyword>